<dbReference type="PROSITE" id="PS50850">
    <property type="entry name" value="MFS"/>
    <property type="match status" value="1"/>
</dbReference>
<dbReference type="Proteomes" id="UP001152798">
    <property type="component" value="Chromosome 1"/>
</dbReference>
<gene>
    <name evidence="7" type="ORF">NEZAVI_LOCUS935</name>
</gene>
<feature type="transmembrane region" description="Helical" evidence="5">
    <location>
        <begin position="68"/>
        <end position="91"/>
    </location>
</feature>
<evidence type="ECO:0000259" key="6">
    <source>
        <dbReference type="PROSITE" id="PS50850"/>
    </source>
</evidence>
<accession>A0A9P0E6X6</accession>
<keyword evidence="3 5" id="KW-1133">Transmembrane helix</keyword>
<dbReference type="EMBL" id="OV725077">
    <property type="protein sequence ID" value="CAH1389539.1"/>
    <property type="molecule type" value="Genomic_DNA"/>
</dbReference>
<feature type="transmembrane region" description="Helical" evidence="5">
    <location>
        <begin position="168"/>
        <end position="185"/>
    </location>
</feature>
<sequence length="541" mass="60379">VRPAVKVAALALHSIMANINPHETEKILVKVERKKPEETATEQCASIFDLRFDPRQNKDSHKNLYPQILACIAAASFHLPVGIVVAFSAILIPQLEAPDSEIPVTKDQTAWIASLAVLVVPFGAFLCGTLVDKIGRLNTIKVACVPYMIGWVLIATASNIYMIYIGRFLTGFAIAMGPSPAIVYITEVARADLRGSLICTGPSMTSLGMLFVYIKGSMLPWRIVAWTGILYCAIPVFLMFLWSPESPLWLCSKGRTEEALKALQFLARKETEQGLPEKQLAQMQREVNSKKPAVPTSMFMTIIKGYSKPTGYKPLLILIALFFFQQYAGIYITIFYAVTFFEEVKSGFNPYVSTILIGLIRMLIGLLTSVLLQRFGRRTLCMCSGTGMAIVLTISGYYTWQIATGVIEHSIIPVICMLTYMSLSVIGLMSIPWTMTAELFPMEIRGFSQGFIVSLAHVIMFSALQIYRTLPDLLGGSHGVQWLFAGMSMLSVLFVFIFLPETHKKMLYEIQDYFNNNTIYLMQKPTKKTRSPTNNNRNNVV</sequence>
<evidence type="ECO:0000256" key="1">
    <source>
        <dbReference type="ARBA" id="ARBA00004141"/>
    </source>
</evidence>
<feature type="domain" description="Major facilitator superfamily (MFS) profile" evidence="6">
    <location>
        <begin position="68"/>
        <end position="503"/>
    </location>
</feature>
<evidence type="ECO:0000313" key="8">
    <source>
        <dbReference type="Proteomes" id="UP001152798"/>
    </source>
</evidence>
<dbReference type="InterPro" id="IPR005828">
    <property type="entry name" value="MFS_sugar_transport-like"/>
</dbReference>
<feature type="transmembrane region" description="Helical" evidence="5">
    <location>
        <begin position="411"/>
        <end position="435"/>
    </location>
</feature>
<protein>
    <recommendedName>
        <fullName evidence="6">Major facilitator superfamily (MFS) profile domain-containing protein</fullName>
    </recommendedName>
</protein>
<dbReference type="AlphaFoldDB" id="A0A9P0E6X6"/>
<dbReference type="OrthoDB" id="6612291at2759"/>
<dbReference type="SUPFAM" id="SSF103473">
    <property type="entry name" value="MFS general substrate transporter"/>
    <property type="match status" value="1"/>
</dbReference>
<proteinExistence type="predicted"/>
<feature type="transmembrane region" description="Helical" evidence="5">
    <location>
        <begin position="220"/>
        <end position="242"/>
    </location>
</feature>
<evidence type="ECO:0000256" key="5">
    <source>
        <dbReference type="SAM" id="Phobius"/>
    </source>
</evidence>
<dbReference type="Gene3D" id="1.20.1250.20">
    <property type="entry name" value="MFS general substrate transporter like domains"/>
    <property type="match status" value="1"/>
</dbReference>
<feature type="transmembrane region" description="Helical" evidence="5">
    <location>
        <begin position="197"/>
        <end position="214"/>
    </location>
</feature>
<feature type="transmembrane region" description="Helical" evidence="5">
    <location>
        <begin position="351"/>
        <end position="372"/>
    </location>
</feature>
<feature type="non-terminal residue" evidence="7">
    <location>
        <position position="1"/>
    </location>
</feature>
<dbReference type="PANTHER" id="PTHR48021:SF24">
    <property type="entry name" value="MAJOR FACILITATOR SUPERFAMILY (MFS) PROFILE DOMAIN-CONTAINING PROTEIN"/>
    <property type="match status" value="1"/>
</dbReference>
<evidence type="ECO:0000313" key="7">
    <source>
        <dbReference type="EMBL" id="CAH1389539.1"/>
    </source>
</evidence>
<feature type="transmembrane region" description="Helical" evidence="5">
    <location>
        <begin position="479"/>
        <end position="499"/>
    </location>
</feature>
<dbReference type="InterPro" id="IPR050549">
    <property type="entry name" value="MFS_Trehalose_Transporter"/>
</dbReference>
<keyword evidence="4 5" id="KW-0472">Membrane</keyword>
<keyword evidence="2 5" id="KW-0812">Transmembrane</keyword>
<dbReference type="InterPro" id="IPR036259">
    <property type="entry name" value="MFS_trans_sf"/>
</dbReference>
<dbReference type="PANTHER" id="PTHR48021">
    <property type="match status" value="1"/>
</dbReference>
<name>A0A9P0E6X6_NEZVI</name>
<evidence type="ECO:0000256" key="2">
    <source>
        <dbReference type="ARBA" id="ARBA00022692"/>
    </source>
</evidence>
<dbReference type="GO" id="GO:0016020">
    <property type="term" value="C:membrane"/>
    <property type="evidence" value="ECO:0007669"/>
    <property type="project" value="UniProtKB-SubCell"/>
</dbReference>
<reference evidence="7" key="1">
    <citation type="submission" date="2022-01" db="EMBL/GenBank/DDBJ databases">
        <authorList>
            <person name="King R."/>
        </authorList>
    </citation>
    <scope>NUCLEOTIDE SEQUENCE</scope>
</reference>
<dbReference type="GO" id="GO:0022857">
    <property type="term" value="F:transmembrane transporter activity"/>
    <property type="evidence" value="ECO:0007669"/>
    <property type="project" value="InterPro"/>
</dbReference>
<organism evidence="7 8">
    <name type="scientific">Nezara viridula</name>
    <name type="common">Southern green stink bug</name>
    <name type="synonym">Cimex viridulus</name>
    <dbReference type="NCBI Taxonomy" id="85310"/>
    <lineage>
        <taxon>Eukaryota</taxon>
        <taxon>Metazoa</taxon>
        <taxon>Ecdysozoa</taxon>
        <taxon>Arthropoda</taxon>
        <taxon>Hexapoda</taxon>
        <taxon>Insecta</taxon>
        <taxon>Pterygota</taxon>
        <taxon>Neoptera</taxon>
        <taxon>Paraneoptera</taxon>
        <taxon>Hemiptera</taxon>
        <taxon>Heteroptera</taxon>
        <taxon>Panheteroptera</taxon>
        <taxon>Pentatomomorpha</taxon>
        <taxon>Pentatomoidea</taxon>
        <taxon>Pentatomidae</taxon>
        <taxon>Pentatominae</taxon>
        <taxon>Nezara</taxon>
    </lineage>
</organism>
<feature type="transmembrane region" description="Helical" evidence="5">
    <location>
        <begin position="111"/>
        <end position="131"/>
    </location>
</feature>
<feature type="transmembrane region" description="Helical" evidence="5">
    <location>
        <begin position="447"/>
        <end position="467"/>
    </location>
</feature>
<evidence type="ECO:0000256" key="4">
    <source>
        <dbReference type="ARBA" id="ARBA00023136"/>
    </source>
</evidence>
<keyword evidence="8" id="KW-1185">Reference proteome</keyword>
<dbReference type="Pfam" id="PF00083">
    <property type="entry name" value="Sugar_tr"/>
    <property type="match status" value="1"/>
</dbReference>
<feature type="transmembrane region" description="Helical" evidence="5">
    <location>
        <begin position="379"/>
        <end position="399"/>
    </location>
</feature>
<evidence type="ECO:0000256" key="3">
    <source>
        <dbReference type="ARBA" id="ARBA00022989"/>
    </source>
</evidence>
<comment type="subcellular location">
    <subcellularLocation>
        <location evidence="1">Membrane</location>
        <topology evidence="1">Multi-pass membrane protein</topology>
    </subcellularLocation>
</comment>
<feature type="transmembrane region" description="Helical" evidence="5">
    <location>
        <begin position="315"/>
        <end position="339"/>
    </location>
</feature>
<dbReference type="InterPro" id="IPR020846">
    <property type="entry name" value="MFS_dom"/>
</dbReference>
<dbReference type="FunFam" id="1.20.1250.20:FF:000249">
    <property type="entry name" value="facilitated trehalose transporter Tret1"/>
    <property type="match status" value="1"/>
</dbReference>
<feature type="transmembrane region" description="Helical" evidence="5">
    <location>
        <begin position="143"/>
        <end position="162"/>
    </location>
</feature>